<evidence type="ECO:0000259" key="1">
    <source>
        <dbReference type="Pfam" id="PF12937"/>
    </source>
</evidence>
<reference evidence="2 3" key="1">
    <citation type="submission" date="2019-12" db="EMBL/GenBank/DDBJ databases">
        <authorList>
            <person name="Floudas D."/>
            <person name="Bentzer J."/>
            <person name="Ahren D."/>
            <person name="Johansson T."/>
            <person name="Persson P."/>
            <person name="Tunlid A."/>
        </authorList>
    </citation>
    <scope>NUCLEOTIDE SEQUENCE [LARGE SCALE GENOMIC DNA]</scope>
    <source>
        <strain evidence="2 3">CBS 102.39</strain>
    </source>
</reference>
<dbReference type="EMBL" id="JAACJL010000057">
    <property type="protein sequence ID" value="KAF4611512.1"/>
    <property type="molecule type" value="Genomic_DNA"/>
</dbReference>
<keyword evidence="3" id="KW-1185">Reference proteome</keyword>
<dbReference type="AlphaFoldDB" id="A0A8H4QJJ2"/>
<dbReference type="Pfam" id="PF12937">
    <property type="entry name" value="F-box-like"/>
    <property type="match status" value="1"/>
</dbReference>
<evidence type="ECO:0000313" key="3">
    <source>
        <dbReference type="Proteomes" id="UP000521872"/>
    </source>
</evidence>
<protein>
    <recommendedName>
        <fullName evidence="1">F-box domain-containing protein</fullName>
    </recommendedName>
</protein>
<proteinExistence type="predicted"/>
<dbReference type="Gene3D" id="1.20.1280.50">
    <property type="match status" value="1"/>
</dbReference>
<sequence>MPLSCPYHNDTAQSTNGINISQLDYIRVEPECFFEEGTCQLCEELFAVEKDIEGATTPLNATLMINRYQSLKTEINLTHSPIICDLPVEILLKIFHSCFTDEMREFGEPGYEDSFVPLKVGAVCRTWRQIVWSSPEFWTVISMKRILSSSSHSYNQYAIMEEWIERSGALPLQVYFEEDVNWYDTDNVKVPSECQCWKRCLEMLEKCCDRWEIAFLSLSKMSFEYIGRSGRRGKICGARRFDSPPFPS</sequence>
<gene>
    <name evidence="2" type="ORF">D9613_004474</name>
</gene>
<comment type="caution">
    <text evidence="2">The sequence shown here is derived from an EMBL/GenBank/DDBJ whole genome shotgun (WGS) entry which is preliminary data.</text>
</comment>
<feature type="domain" description="F-box" evidence="1">
    <location>
        <begin position="83"/>
        <end position="141"/>
    </location>
</feature>
<dbReference type="InterPro" id="IPR001810">
    <property type="entry name" value="F-box_dom"/>
</dbReference>
<organism evidence="2 3">
    <name type="scientific">Agrocybe pediades</name>
    <dbReference type="NCBI Taxonomy" id="84607"/>
    <lineage>
        <taxon>Eukaryota</taxon>
        <taxon>Fungi</taxon>
        <taxon>Dikarya</taxon>
        <taxon>Basidiomycota</taxon>
        <taxon>Agaricomycotina</taxon>
        <taxon>Agaricomycetes</taxon>
        <taxon>Agaricomycetidae</taxon>
        <taxon>Agaricales</taxon>
        <taxon>Agaricineae</taxon>
        <taxon>Strophariaceae</taxon>
        <taxon>Agrocybe</taxon>
    </lineage>
</organism>
<evidence type="ECO:0000313" key="2">
    <source>
        <dbReference type="EMBL" id="KAF4611512.1"/>
    </source>
</evidence>
<name>A0A8H4QJJ2_9AGAR</name>
<dbReference type="Proteomes" id="UP000521872">
    <property type="component" value="Unassembled WGS sequence"/>
</dbReference>
<accession>A0A8H4QJJ2</accession>